<dbReference type="SUPFAM" id="SSF50182">
    <property type="entry name" value="Sm-like ribonucleoproteins"/>
    <property type="match status" value="1"/>
</dbReference>
<evidence type="ECO:0000259" key="10">
    <source>
        <dbReference type="Pfam" id="PF21088"/>
    </source>
</evidence>
<dbReference type="InterPro" id="IPR006685">
    <property type="entry name" value="MscS_channel_2nd"/>
</dbReference>
<evidence type="ECO:0000256" key="1">
    <source>
        <dbReference type="ARBA" id="ARBA00004651"/>
    </source>
</evidence>
<gene>
    <name evidence="11" type="ORF">JOC47_002372</name>
</gene>
<evidence type="ECO:0000256" key="2">
    <source>
        <dbReference type="ARBA" id="ARBA00008017"/>
    </source>
</evidence>
<dbReference type="SUPFAM" id="SSF82861">
    <property type="entry name" value="Mechanosensitive channel protein MscS (YggB), transmembrane region"/>
    <property type="match status" value="1"/>
</dbReference>
<dbReference type="GO" id="GO:0005886">
    <property type="term" value="C:plasma membrane"/>
    <property type="evidence" value="ECO:0007669"/>
    <property type="project" value="UniProtKB-SubCell"/>
</dbReference>
<keyword evidence="12" id="KW-1185">Reference proteome</keyword>
<feature type="domain" description="Mechanosensitive ion channel transmembrane helices 2/3" evidence="10">
    <location>
        <begin position="76"/>
        <end position="115"/>
    </location>
</feature>
<keyword evidence="6 7" id="KW-0472">Membrane</keyword>
<evidence type="ECO:0000256" key="6">
    <source>
        <dbReference type="ARBA" id="ARBA00023136"/>
    </source>
</evidence>
<dbReference type="Gene3D" id="3.30.70.100">
    <property type="match status" value="1"/>
</dbReference>
<dbReference type="InterPro" id="IPR011014">
    <property type="entry name" value="MscS_channel_TM-2"/>
</dbReference>
<dbReference type="InterPro" id="IPR045276">
    <property type="entry name" value="YbiO_bact"/>
</dbReference>
<evidence type="ECO:0000256" key="7">
    <source>
        <dbReference type="SAM" id="Phobius"/>
    </source>
</evidence>
<comment type="similarity">
    <text evidence="2">Belongs to the MscS (TC 1.A.23) family.</text>
</comment>
<comment type="caution">
    <text evidence="11">The sequence shown here is derived from an EMBL/GenBank/DDBJ whole genome shotgun (WGS) entry which is preliminary data.</text>
</comment>
<dbReference type="Proteomes" id="UP000774000">
    <property type="component" value="Unassembled WGS sequence"/>
</dbReference>
<evidence type="ECO:0000256" key="4">
    <source>
        <dbReference type="ARBA" id="ARBA00022692"/>
    </source>
</evidence>
<organism evidence="11 12">
    <name type="scientific">Halanaerobacter jeridensis</name>
    <dbReference type="NCBI Taxonomy" id="706427"/>
    <lineage>
        <taxon>Bacteria</taxon>
        <taxon>Bacillati</taxon>
        <taxon>Bacillota</taxon>
        <taxon>Clostridia</taxon>
        <taxon>Halanaerobiales</taxon>
        <taxon>Halobacteroidaceae</taxon>
        <taxon>Halanaerobacter</taxon>
    </lineage>
</organism>
<dbReference type="Pfam" id="PF21082">
    <property type="entry name" value="MS_channel_3rd"/>
    <property type="match status" value="1"/>
</dbReference>
<feature type="domain" description="Mechanosensitive ion channel MscS C-terminal" evidence="9">
    <location>
        <begin position="187"/>
        <end position="272"/>
    </location>
</feature>
<dbReference type="InterPro" id="IPR010920">
    <property type="entry name" value="LSM_dom_sf"/>
</dbReference>
<dbReference type="PANTHER" id="PTHR30460:SF0">
    <property type="entry name" value="MODERATE CONDUCTANCE MECHANOSENSITIVE CHANNEL YBIO"/>
    <property type="match status" value="1"/>
</dbReference>
<accession>A0A938XTL5</accession>
<reference evidence="11" key="1">
    <citation type="submission" date="2021-01" db="EMBL/GenBank/DDBJ databases">
        <title>Genomic Encyclopedia of Type Strains, Phase IV (KMG-IV): sequencing the most valuable type-strain genomes for metagenomic binning, comparative biology and taxonomic classification.</title>
        <authorList>
            <person name="Goeker M."/>
        </authorList>
    </citation>
    <scope>NUCLEOTIDE SEQUENCE</scope>
    <source>
        <strain evidence="11">DSM 23230</strain>
    </source>
</reference>
<dbReference type="Pfam" id="PF00924">
    <property type="entry name" value="MS_channel_2nd"/>
    <property type="match status" value="1"/>
</dbReference>
<dbReference type="InterPro" id="IPR049278">
    <property type="entry name" value="MS_channel_C"/>
</dbReference>
<dbReference type="RefSeq" id="WP_204702253.1">
    <property type="nucleotide sequence ID" value="NZ_JAFBDQ010000013.1"/>
</dbReference>
<dbReference type="AlphaFoldDB" id="A0A938XTL5"/>
<dbReference type="FunFam" id="2.30.30.60:FF:000001">
    <property type="entry name" value="MscS Mechanosensitive ion channel"/>
    <property type="match status" value="1"/>
</dbReference>
<name>A0A938XTL5_9FIRM</name>
<dbReference type="InterPro" id="IPR049142">
    <property type="entry name" value="MS_channel_1st"/>
</dbReference>
<dbReference type="EMBL" id="JAFBDQ010000013">
    <property type="protein sequence ID" value="MBM7557506.1"/>
    <property type="molecule type" value="Genomic_DNA"/>
</dbReference>
<evidence type="ECO:0000256" key="5">
    <source>
        <dbReference type="ARBA" id="ARBA00022989"/>
    </source>
</evidence>
<feature type="transmembrane region" description="Helical" evidence="7">
    <location>
        <begin position="25"/>
        <end position="47"/>
    </location>
</feature>
<dbReference type="InterPro" id="IPR011066">
    <property type="entry name" value="MscS_channel_C_sf"/>
</dbReference>
<evidence type="ECO:0000259" key="8">
    <source>
        <dbReference type="Pfam" id="PF00924"/>
    </source>
</evidence>
<keyword evidence="5 7" id="KW-1133">Transmembrane helix</keyword>
<dbReference type="Gene3D" id="1.10.287.1260">
    <property type="match status" value="1"/>
</dbReference>
<dbReference type="Gene3D" id="2.30.30.60">
    <property type="match status" value="1"/>
</dbReference>
<protein>
    <submittedName>
        <fullName evidence="11">Small conductance mechanosensitive channel</fullName>
    </submittedName>
</protein>
<dbReference type="InterPro" id="IPR023408">
    <property type="entry name" value="MscS_beta-dom_sf"/>
</dbReference>
<dbReference type="SUPFAM" id="SSF82689">
    <property type="entry name" value="Mechanosensitive channel protein MscS (YggB), C-terminal domain"/>
    <property type="match status" value="1"/>
</dbReference>
<feature type="transmembrane region" description="Helical" evidence="7">
    <location>
        <begin position="79"/>
        <end position="112"/>
    </location>
</feature>
<evidence type="ECO:0000256" key="3">
    <source>
        <dbReference type="ARBA" id="ARBA00022475"/>
    </source>
</evidence>
<dbReference type="PANTHER" id="PTHR30460">
    <property type="entry name" value="MODERATE CONDUCTANCE MECHANOSENSITIVE CHANNEL YBIO"/>
    <property type="match status" value="1"/>
</dbReference>
<comment type="subcellular location">
    <subcellularLocation>
        <location evidence="1">Cell membrane</location>
        <topology evidence="1">Multi-pass membrane protein</topology>
    </subcellularLocation>
</comment>
<feature type="domain" description="Mechanosensitive ion channel MscS" evidence="8">
    <location>
        <begin position="117"/>
        <end position="180"/>
    </location>
</feature>
<evidence type="ECO:0000313" key="12">
    <source>
        <dbReference type="Proteomes" id="UP000774000"/>
    </source>
</evidence>
<sequence length="283" mass="31660">MDKLNSIFGTEKLITVDMLKTAGSVILQLIGIFIIAKLLFNFINYLIDNLFDEKDEYDSQTIQRNKTLKTILRSALKYLFYFIVITMALQVLGIPISSILAGAGVFGLAIGFGAQKLVEDVITGFFILFENQFGVNDYIDVAGVEGFVQNVGLRTTTLQNLDGDVHIIPNSNIQQVTNLTADFKRVKVDAAIEYEQDIGQAIDVLEDISDELKETYPEVINEGPKVLGVQDLAASSVNIRVIAMVEAPKMWQMERVMKQKIKERFDEEGIGIPYDHLTIVNKE</sequence>
<dbReference type="GO" id="GO:0008381">
    <property type="term" value="F:mechanosensitive monoatomic ion channel activity"/>
    <property type="evidence" value="ECO:0007669"/>
    <property type="project" value="InterPro"/>
</dbReference>
<evidence type="ECO:0000259" key="9">
    <source>
        <dbReference type="Pfam" id="PF21082"/>
    </source>
</evidence>
<keyword evidence="4 7" id="KW-0812">Transmembrane</keyword>
<dbReference type="Pfam" id="PF21088">
    <property type="entry name" value="MS_channel_1st"/>
    <property type="match status" value="1"/>
</dbReference>
<proteinExistence type="inferred from homology"/>
<keyword evidence="3" id="KW-1003">Cell membrane</keyword>
<evidence type="ECO:0000313" key="11">
    <source>
        <dbReference type="EMBL" id="MBM7557506.1"/>
    </source>
</evidence>